<dbReference type="AlphaFoldDB" id="A0AAP0HI37"/>
<reference evidence="2 3" key="1">
    <citation type="submission" date="2024-01" db="EMBL/GenBank/DDBJ databases">
        <title>Genome assemblies of Stephania.</title>
        <authorList>
            <person name="Yang L."/>
        </authorList>
    </citation>
    <scope>NUCLEOTIDE SEQUENCE [LARGE SCALE GENOMIC DNA]</scope>
    <source>
        <strain evidence="2">JXDWG</strain>
        <tissue evidence="2">Leaf</tissue>
    </source>
</reference>
<name>A0AAP0HI37_9MAGN</name>
<dbReference type="PANTHER" id="PTHR24121:SF21">
    <property type="entry name" value="ANKYRIN REPEAT FAMILY PROTEIN"/>
    <property type="match status" value="1"/>
</dbReference>
<gene>
    <name evidence="2" type="ORF">Scep_028390</name>
</gene>
<dbReference type="EMBL" id="JBBNAG010000012">
    <property type="protein sequence ID" value="KAK9089308.1"/>
    <property type="molecule type" value="Genomic_DNA"/>
</dbReference>
<dbReference type="Pfam" id="PF12796">
    <property type="entry name" value="Ank_2"/>
    <property type="match status" value="1"/>
</dbReference>
<dbReference type="PROSITE" id="PS50297">
    <property type="entry name" value="ANK_REP_REGION"/>
    <property type="match status" value="1"/>
</dbReference>
<dbReference type="InterPro" id="IPR036770">
    <property type="entry name" value="Ankyrin_rpt-contain_sf"/>
</dbReference>
<dbReference type="PROSITE" id="PS50088">
    <property type="entry name" value="ANK_REPEAT"/>
    <property type="match status" value="1"/>
</dbReference>
<organism evidence="2 3">
    <name type="scientific">Stephania cephalantha</name>
    <dbReference type="NCBI Taxonomy" id="152367"/>
    <lineage>
        <taxon>Eukaryota</taxon>
        <taxon>Viridiplantae</taxon>
        <taxon>Streptophyta</taxon>
        <taxon>Embryophyta</taxon>
        <taxon>Tracheophyta</taxon>
        <taxon>Spermatophyta</taxon>
        <taxon>Magnoliopsida</taxon>
        <taxon>Ranunculales</taxon>
        <taxon>Menispermaceae</taxon>
        <taxon>Menispermoideae</taxon>
        <taxon>Cissampelideae</taxon>
        <taxon>Stephania</taxon>
    </lineage>
</organism>
<evidence type="ECO:0000313" key="2">
    <source>
        <dbReference type="EMBL" id="KAK9089308.1"/>
    </source>
</evidence>
<protein>
    <submittedName>
        <fullName evidence="2">Uncharacterized protein</fullName>
    </submittedName>
</protein>
<evidence type="ECO:0000256" key="1">
    <source>
        <dbReference type="PROSITE-ProRule" id="PRU00023"/>
    </source>
</evidence>
<keyword evidence="3" id="KW-1185">Reference proteome</keyword>
<evidence type="ECO:0000313" key="3">
    <source>
        <dbReference type="Proteomes" id="UP001419268"/>
    </source>
</evidence>
<keyword evidence="1" id="KW-0040">ANK repeat</keyword>
<dbReference type="Proteomes" id="UP001419268">
    <property type="component" value="Unassembled WGS sequence"/>
</dbReference>
<dbReference type="SUPFAM" id="SSF48403">
    <property type="entry name" value="Ankyrin repeat"/>
    <property type="match status" value="1"/>
</dbReference>
<dbReference type="Gene3D" id="1.25.40.20">
    <property type="entry name" value="Ankyrin repeat-containing domain"/>
    <property type="match status" value="1"/>
</dbReference>
<comment type="caution">
    <text evidence="2">The sequence shown here is derived from an EMBL/GenBank/DDBJ whole genome shotgun (WGS) entry which is preliminary data.</text>
</comment>
<dbReference type="InterPro" id="IPR002110">
    <property type="entry name" value="Ankyrin_rpt"/>
</dbReference>
<accession>A0AAP0HI37</accession>
<dbReference type="PANTHER" id="PTHR24121">
    <property type="entry name" value="NO MECHANORECEPTOR POTENTIAL C, ISOFORM D-RELATED"/>
    <property type="match status" value="1"/>
</dbReference>
<feature type="repeat" description="ANK" evidence="1">
    <location>
        <begin position="26"/>
        <end position="58"/>
    </location>
</feature>
<sequence length="184" mass="20325">MYSGSINCAEVLRHACPDLIKTTKVNGDTAIHIAALSGHLELIKRLVDWAEDVRDSEDGEPLIRARNYSDGDTALHVGVRVRNVEVVEELIGADSELVRIRNFKGQSPLALASGAVMMMISHYMDIEELRFRVNLVSMPFSFDRVSSFFSCGGAQTEKVPVDSAMFCRSSNVQAGRYSEDQNAL</sequence>
<proteinExistence type="predicted"/>
<dbReference type="SMART" id="SM00248">
    <property type="entry name" value="ANK"/>
    <property type="match status" value="2"/>
</dbReference>